<protein>
    <recommendedName>
        <fullName evidence="4">Oxidoreductase</fullName>
    </recommendedName>
</protein>
<keyword evidence="1" id="KW-0732">Signal</keyword>
<reference evidence="2 3" key="1">
    <citation type="submission" date="2018-12" db="EMBL/GenBank/DDBJ databases">
        <title>Marinifilum JC070 sp. nov., a marine bacterium isolated from Yongle Blue Hole in the South China Sea.</title>
        <authorList>
            <person name="Fu T."/>
        </authorList>
    </citation>
    <scope>NUCLEOTIDE SEQUENCE [LARGE SCALE GENOMIC DNA]</scope>
    <source>
        <strain evidence="2 3">JC070</strain>
    </source>
</reference>
<evidence type="ECO:0000256" key="1">
    <source>
        <dbReference type="SAM" id="SignalP"/>
    </source>
</evidence>
<evidence type="ECO:0000313" key="2">
    <source>
        <dbReference type="EMBL" id="NOU59118.1"/>
    </source>
</evidence>
<proteinExistence type="predicted"/>
<accession>A0ABX1WSR7</accession>
<evidence type="ECO:0000313" key="3">
    <source>
        <dbReference type="Proteomes" id="UP000732105"/>
    </source>
</evidence>
<dbReference type="SUPFAM" id="SSF110296">
    <property type="entry name" value="Oligoxyloglucan reducing end-specific cellobiohydrolase"/>
    <property type="match status" value="1"/>
</dbReference>
<feature type="signal peptide" evidence="1">
    <location>
        <begin position="1"/>
        <end position="18"/>
    </location>
</feature>
<organism evidence="2 3">
    <name type="scientific">Marinifilum caeruleilacunae</name>
    <dbReference type="NCBI Taxonomy" id="2499076"/>
    <lineage>
        <taxon>Bacteria</taxon>
        <taxon>Pseudomonadati</taxon>
        <taxon>Bacteroidota</taxon>
        <taxon>Bacteroidia</taxon>
        <taxon>Marinilabiliales</taxon>
        <taxon>Marinifilaceae</taxon>
    </lineage>
</organism>
<dbReference type="InterPro" id="IPR015943">
    <property type="entry name" value="WD40/YVTN_repeat-like_dom_sf"/>
</dbReference>
<dbReference type="PANTHER" id="PTHR47199">
    <property type="entry name" value="PHOTOSYSTEM II STABILITY/ASSEMBLY FACTOR HCF136, CHLOROPLASTIC"/>
    <property type="match status" value="1"/>
</dbReference>
<keyword evidence="3" id="KW-1185">Reference proteome</keyword>
<dbReference type="Proteomes" id="UP000732105">
    <property type="component" value="Unassembled WGS sequence"/>
</dbReference>
<dbReference type="RefSeq" id="WP_171594394.1">
    <property type="nucleotide sequence ID" value="NZ_RZNH01000005.1"/>
</dbReference>
<evidence type="ECO:0008006" key="4">
    <source>
        <dbReference type="Google" id="ProtNLM"/>
    </source>
</evidence>
<dbReference type="PANTHER" id="PTHR47199:SF2">
    <property type="entry name" value="PHOTOSYSTEM II STABILITY_ASSEMBLY FACTOR HCF136, CHLOROPLASTIC"/>
    <property type="match status" value="1"/>
</dbReference>
<comment type="caution">
    <text evidence="2">The sequence shown here is derived from an EMBL/GenBank/DDBJ whole genome shotgun (WGS) entry which is preliminary data.</text>
</comment>
<gene>
    <name evidence="2" type="ORF">ELS83_04745</name>
</gene>
<sequence length="348" mass="38834">MKKILTFLLLVLNLQGIAQDYSIEFQDQNIPSTSTFRAIHVFNDSCIWLGGTHGNYCFTNNGGKEWKKAVVPGAEKLDFRDLHVFSKDHVVLMSCGNGLDSRIYVTKNGGESWSLSHQNTFEKAFYNGIDFWDEQNGILTSDAIDSKPYILITENAGESWDRLKPQFIPDLKEGEYAFAASGTGIVTRGVGEVWIATGGMHSRIFYSADKGQNWEVFETPIIQGTSTEGIYSFFIDDKNRAVCVGGNYKEINECKGNVILSTDSGKSWKLADGEESVAFKECVHQLEKNVWIATGPSGTAISRDNGENWKEIDKRAFHTMDYDAKSKTGFLAGDQGLVVKFHLKNKEL</sequence>
<dbReference type="Gene3D" id="2.130.10.10">
    <property type="entry name" value="YVTN repeat-like/Quinoprotein amine dehydrogenase"/>
    <property type="match status" value="2"/>
</dbReference>
<dbReference type="CDD" id="cd15482">
    <property type="entry name" value="Sialidase_non-viral"/>
    <property type="match status" value="1"/>
</dbReference>
<feature type="chain" id="PRO_5046403858" description="Oxidoreductase" evidence="1">
    <location>
        <begin position="19"/>
        <end position="348"/>
    </location>
</feature>
<name>A0ABX1WSR7_9BACT</name>
<dbReference type="EMBL" id="RZNH01000005">
    <property type="protein sequence ID" value="NOU59118.1"/>
    <property type="molecule type" value="Genomic_DNA"/>
</dbReference>